<sequence>MKRIISIDPLLINFKSSSSLHPGRKIKKDSYIRRFFCASKKSKKIPPKKEYLRCKLIRGFKRAIRQINKNVLPSKTLNRMKGNPYNALGVWQALAGCYEKYMEVLDPLSCTENSHKANKNNKEKINSKYLVRSFNSSLCKDFFFPIEVREAFYYYIEFLFADLNPESLCDKFDLMCCSGAHTNGCIEKWLMIKKYMNCYMIQDLEIEPWFPSTNSNSFLPSIFTVRIDNPTKAEIENQENVSKISSNYNIIGKILSRRNFNSSIKFKFNKLC</sequence>
<dbReference type="Proteomes" id="UP001162131">
    <property type="component" value="Unassembled WGS sequence"/>
</dbReference>
<accession>A0AAU9K500</accession>
<name>A0AAU9K500_9CILI</name>
<reference evidence="1" key="1">
    <citation type="submission" date="2021-09" db="EMBL/GenBank/DDBJ databases">
        <authorList>
            <consortium name="AG Swart"/>
            <person name="Singh M."/>
            <person name="Singh A."/>
            <person name="Seah K."/>
            <person name="Emmerich C."/>
        </authorList>
    </citation>
    <scope>NUCLEOTIDE SEQUENCE</scope>
    <source>
        <strain evidence="1">ATCC30299</strain>
    </source>
</reference>
<gene>
    <name evidence="1" type="ORF">BSTOLATCC_MIC45688</name>
</gene>
<evidence type="ECO:0000313" key="1">
    <source>
        <dbReference type="EMBL" id="CAG9328233.1"/>
    </source>
</evidence>
<proteinExistence type="predicted"/>
<comment type="caution">
    <text evidence="1">The sequence shown here is derived from an EMBL/GenBank/DDBJ whole genome shotgun (WGS) entry which is preliminary data.</text>
</comment>
<keyword evidence="2" id="KW-1185">Reference proteome</keyword>
<dbReference type="AlphaFoldDB" id="A0AAU9K500"/>
<protein>
    <submittedName>
        <fullName evidence="1">Uncharacterized protein</fullName>
    </submittedName>
</protein>
<organism evidence="1 2">
    <name type="scientific">Blepharisma stoltei</name>
    <dbReference type="NCBI Taxonomy" id="1481888"/>
    <lineage>
        <taxon>Eukaryota</taxon>
        <taxon>Sar</taxon>
        <taxon>Alveolata</taxon>
        <taxon>Ciliophora</taxon>
        <taxon>Postciliodesmatophora</taxon>
        <taxon>Heterotrichea</taxon>
        <taxon>Heterotrichida</taxon>
        <taxon>Blepharismidae</taxon>
        <taxon>Blepharisma</taxon>
    </lineage>
</organism>
<evidence type="ECO:0000313" key="2">
    <source>
        <dbReference type="Proteomes" id="UP001162131"/>
    </source>
</evidence>
<dbReference type="EMBL" id="CAJZBQ010000045">
    <property type="protein sequence ID" value="CAG9328233.1"/>
    <property type="molecule type" value="Genomic_DNA"/>
</dbReference>